<dbReference type="AlphaFoldDB" id="A0A382ZJ00"/>
<protein>
    <submittedName>
        <fullName evidence="1">Uncharacterized protein</fullName>
    </submittedName>
</protein>
<reference evidence="1" key="1">
    <citation type="submission" date="2018-05" db="EMBL/GenBank/DDBJ databases">
        <authorList>
            <person name="Lanie J.A."/>
            <person name="Ng W.-L."/>
            <person name="Kazmierczak K.M."/>
            <person name="Andrzejewski T.M."/>
            <person name="Davidsen T.M."/>
            <person name="Wayne K.J."/>
            <person name="Tettelin H."/>
            <person name="Glass J.I."/>
            <person name="Rusch D."/>
            <person name="Podicherti R."/>
            <person name="Tsui H.-C.T."/>
            <person name="Winkler M.E."/>
        </authorList>
    </citation>
    <scope>NUCLEOTIDE SEQUENCE</scope>
</reference>
<sequence>MKTLRLHRFALLLVAGACVPASDQESDFVLVSDVQQLMVNVVEPAAEVYWDAVGTIVDAEGVHEMYPTTEEEWMAVVSAAVTLTESGNLLMMEGRALDQGAWITMSQAMISMGERA</sequence>
<name>A0A382ZJ00_9ZZZZ</name>
<gene>
    <name evidence="1" type="ORF">METZ01_LOCUS448401</name>
</gene>
<dbReference type="EMBL" id="UINC01184363">
    <property type="protein sequence ID" value="SVD95547.1"/>
    <property type="molecule type" value="Genomic_DNA"/>
</dbReference>
<feature type="non-terminal residue" evidence="1">
    <location>
        <position position="116"/>
    </location>
</feature>
<organism evidence="1">
    <name type="scientific">marine metagenome</name>
    <dbReference type="NCBI Taxonomy" id="408172"/>
    <lineage>
        <taxon>unclassified sequences</taxon>
        <taxon>metagenomes</taxon>
        <taxon>ecological metagenomes</taxon>
    </lineage>
</organism>
<proteinExistence type="predicted"/>
<accession>A0A382ZJ00</accession>
<evidence type="ECO:0000313" key="1">
    <source>
        <dbReference type="EMBL" id="SVD95547.1"/>
    </source>
</evidence>